<dbReference type="GO" id="GO:0019706">
    <property type="term" value="F:protein-cysteine S-palmitoyltransferase activity"/>
    <property type="evidence" value="ECO:0007669"/>
    <property type="project" value="UniProtKB-EC"/>
</dbReference>
<sequence>MTDQPILCCCEYINKSGERNHMLACCCDCEDLDKACDNCLCCKEIPSDTMRNITATISDRCRIPWCCGHGAIQVRLDVIVPVVVVPSCILVGTVGPITTIVTLIFMPIIMLVSYHLWRRHHSNMRTKFFSTWANISILFSYFVFQTFVVGFRKILLWEFLLLFTAFLIMLYCLYQTKKQPGILMKPKLTASKLNENESHNIQVDTSVMIPAGEVTWIDSRPIEGLYLVTWCGFCNNRKPPRSGHCYVCSSCISVRDHHCVWINNCIGANNHRIFIVCMIFFLFCGLYGSHLTFTTVCTPEMYFNWILFPNDCRFIYSDFQTSISFVTACYVSISTAVMLLAFLQQIMLISQNITSQELHQALVRKKTFCGIYAYNNVHNKGFLRNWMEFIFRPSRSISQKIPM</sequence>
<dbReference type="EC" id="2.3.1.225" evidence="7"/>
<dbReference type="RefSeq" id="XP_036358626.1">
    <property type="nucleotide sequence ID" value="XM_036502733.1"/>
</dbReference>
<dbReference type="PROSITE" id="PS50216">
    <property type="entry name" value="DHHC"/>
    <property type="match status" value="1"/>
</dbReference>
<evidence type="ECO:0000313" key="9">
    <source>
        <dbReference type="Proteomes" id="UP000515154"/>
    </source>
</evidence>
<keyword evidence="9" id="KW-1185">Reference proteome</keyword>
<gene>
    <name evidence="10 11" type="primary">LOC115211945</name>
</gene>
<protein>
    <recommendedName>
        <fullName evidence="7">Palmitoyltransferase</fullName>
        <ecNumber evidence="7">2.3.1.225</ecNumber>
    </recommendedName>
</protein>
<feature type="transmembrane region" description="Helical" evidence="7">
    <location>
        <begin position="154"/>
        <end position="174"/>
    </location>
</feature>
<evidence type="ECO:0000256" key="1">
    <source>
        <dbReference type="ARBA" id="ARBA00004141"/>
    </source>
</evidence>
<organism evidence="9 10">
    <name type="scientific">Octopus sinensis</name>
    <name type="common">East Asian common octopus</name>
    <dbReference type="NCBI Taxonomy" id="2607531"/>
    <lineage>
        <taxon>Eukaryota</taxon>
        <taxon>Metazoa</taxon>
        <taxon>Spiralia</taxon>
        <taxon>Lophotrochozoa</taxon>
        <taxon>Mollusca</taxon>
        <taxon>Cephalopoda</taxon>
        <taxon>Coleoidea</taxon>
        <taxon>Octopodiformes</taxon>
        <taxon>Octopoda</taxon>
        <taxon>Incirrata</taxon>
        <taxon>Octopodidae</taxon>
        <taxon>Octopus</taxon>
    </lineage>
</organism>
<evidence type="ECO:0000256" key="2">
    <source>
        <dbReference type="ARBA" id="ARBA00022679"/>
    </source>
</evidence>
<evidence type="ECO:0000256" key="7">
    <source>
        <dbReference type="RuleBase" id="RU079119"/>
    </source>
</evidence>
<feature type="domain" description="Palmitoyltransferase DHHC" evidence="8">
    <location>
        <begin position="229"/>
        <end position="358"/>
    </location>
</feature>
<comment type="similarity">
    <text evidence="7">Belongs to the DHHC palmitoyltransferase family.</text>
</comment>
<dbReference type="Proteomes" id="UP000515154">
    <property type="component" value="Linkage group LG5"/>
</dbReference>
<feature type="transmembrane region" description="Helical" evidence="7">
    <location>
        <begin position="273"/>
        <end position="293"/>
    </location>
</feature>
<comment type="subcellular location">
    <subcellularLocation>
        <location evidence="1">Membrane</location>
        <topology evidence="1">Multi-pass membrane protein</topology>
    </subcellularLocation>
</comment>
<feature type="transmembrane region" description="Helical" evidence="7">
    <location>
        <begin position="97"/>
        <end position="117"/>
    </location>
</feature>
<dbReference type="RefSeq" id="XP_029636558.1">
    <property type="nucleotide sequence ID" value="XM_029780698.2"/>
</dbReference>
<evidence type="ECO:0000313" key="10">
    <source>
        <dbReference type="RefSeq" id="XP_029636558.1"/>
    </source>
</evidence>
<dbReference type="AlphaFoldDB" id="A0A6P7SEX0"/>
<evidence type="ECO:0000256" key="6">
    <source>
        <dbReference type="ARBA" id="ARBA00023315"/>
    </source>
</evidence>
<proteinExistence type="inferred from homology"/>
<name>A0A6P7SEX0_9MOLL</name>
<evidence type="ECO:0000256" key="4">
    <source>
        <dbReference type="ARBA" id="ARBA00022989"/>
    </source>
</evidence>
<dbReference type="InterPro" id="IPR001594">
    <property type="entry name" value="Palmitoyltrfase_DHHC"/>
</dbReference>
<feature type="transmembrane region" description="Helical" evidence="7">
    <location>
        <begin position="323"/>
        <end position="343"/>
    </location>
</feature>
<dbReference type="KEGG" id="osn:115211945"/>
<feature type="transmembrane region" description="Helical" evidence="7">
    <location>
        <begin position="129"/>
        <end position="148"/>
    </location>
</feature>
<evidence type="ECO:0000259" key="8">
    <source>
        <dbReference type="Pfam" id="PF01529"/>
    </source>
</evidence>
<evidence type="ECO:0000313" key="11">
    <source>
        <dbReference type="RefSeq" id="XP_036358626.1"/>
    </source>
</evidence>
<dbReference type="InterPro" id="IPR039859">
    <property type="entry name" value="PFA4/ZDH16/20/ERF2-like"/>
</dbReference>
<keyword evidence="2 7" id="KW-0808">Transferase</keyword>
<keyword evidence="5 7" id="KW-0472">Membrane</keyword>
<accession>A0A6P7SEX0</accession>
<keyword evidence="4 7" id="KW-1133">Transmembrane helix</keyword>
<evidence type="ECO:0000256" key="3">
    <source>
        <dbReference type="ARBA" id="ARBA00022692"/>
    </source>
</evidence>
<reference evidence="10 11" key="1">
    <citation type="submission" date="2025-08" db="UniProtKB">
        <authorList>
            <consortium name="RefSeq"/>
        </authorList>
    </citation>
    <scope>IDENTIFICATION</scope>
</reference>
<comment type="domain">
    <text evidence="7">The DHHC domain is required for palmitoyltransferase activity.</text>
</comment>
<keyword evidence="3 7" id="KW-0812">Transmembrane</keyword>
<dbReference type="GO" id="GO:0016020">
    <property type="term" value="C:membrane"/>
    <property type="evidence" value="ECO:0007669"/>
    <property type="project" value="UniProtKB-SubCell"/>
</dbReference>
<dbReference type="PANTHER" id="PTHR12246">
    <property type="entry name" value="PALMITOYLTRANSFERASE ZDHHC16"/>
    <property type="match status" value="1"/>
</dbReference>
<comment type="catalytic activity">
    <reaction evidence="7">
        <text>L-cysteinyl-[protein] + hexadecanoyl-CoA = S-hexadecanoyl-L-cysteinyl-[protein] + CoA</text>
        <dbReference type="Rhea" id="RHEA:36683"/>
        <dbReference type="Rhea" id="RHEA-COMP:10131"/>
        <dbReference type="Rhea" id="RHEA-COMP:11032"/>
        <dbReference type="ChEBI" id="CHEBI:29950"/>
        <dbReference type="ChEBI" id="CHEBI:57287"/>
        <dbReference type="ChEBI" id="CHEBI:57379"/>
        <dbReference type="ChEBI" id="CHEBI:74151"/>
        <dbReference type="EC" id="2.3.1.225"/>
    </reaction>
</comment>
<evidence type="ECO:0000256" key="5">
    <source>
        <dbReference type="ARBA" id="ARBA00023136"/>
    </source>
</evidence>
<keyword evidence="6 7" id="KW-0012">Acyltransferase</keyword>
<dbReference type="Pfam" id="PF01529">
    <property type="entry name" value="DHHC"/>
    <property type="match status" value="1"/>
</dbReference>